<keyword evidence="2" id="KW-1185">Reference proteome</keyword>
<proteinExistence type="predicted"/>
<evidence type="ECO:0000313" key="2">
    <source>
        <dbReference type="Proteomes" id="UP000011546"/>
    </source>
</evidence>
<organism evidence="1 2">
    <name type="scientific">Halorubrum kocurii JCM 14978</name>
    <dbReference type="NCBI Taxonomy" id="1230456"/>
    <lineage>
        <taxon>Archaea</taxon>
        <taxon>Methanobacteriati</taxon>
        <taxon>Methanobacteriota</taxon>
        <taxon>Stenosarchaea group</taxon>
        <taxon>Halobacteria</taxon>
        <taxon>Halobacteriales</taxon>
        <taxon>Haloferacaceae</taxon>
        <taxon>Halorubrum</taxon>
    </lineage>
</organism>
<gene>
    <name evidence="1" type="ORF">C468_08841</name>
</gene>
<sequence>MCAEEGVNSVEPCSGGARSKRFDGEGVLERLIGVDELLFPLSFRDDTPKLPPVRLRERLIGQLWVLSRELAHAFDDGIGVFL</sequence>
<dbReference type="Proteomes" id="UP000011546">
    <property type="component" value="Unassembled WGS sequence"/>
</dbReference>
<comment type="caution">
    <text evidence="1">The sequence shown here is derived from an EMBL/GenBank/DDBJ whole genome shotgun (WGS) entry which is preliminary data.</text>
</comment>
<name>M0P3E8_9EURY</name>
<protein>
    <submittedName>
        <fullName evidence="1">Uncharacterized protein</fullName>
    </submittedName>
</protein>
<dbReference type="EMBL" id="AOJH01000057">
    <property type="protein sequence ID" value="EMA64348.1"/>
    <property type="molecule type" value="Genomic_DNA"/>
</dbReference>
<dbReference type="AlphaFoldDB" id="M0P3E8"/>
<reference evidence="1 2" key="1">
    <citation type="journal article" date="2014" name="PLoS Genet.">
        <title>Phylogenetically driven sequencing of extremely halophilic archaea reveals strategies for static and dynamic osmo-response.</title>
        <authorList>
            <person name="Becker E.A."/>
            <person name="Seitzer P.M."/>
            <person name="Tritt A."/>
            <person name="Larsen D."/>
            <person name="Krusor M."/>
            <person name="Yao A.I."/>
            <person name="Wu D."/>
            <person name="Madern D."/>
            <person name="Eisen J.A."/>
            <person name="Darling A.E."/>
            <person name="Facciotti M.T."/>
        </authorList>
    </citation>
    <scope>NUCLEOTIDE SEQUENCE [LARGE SCALE GENOMIC DNA]</scope>
    <source>
        <strain evidence="1 2">JCM 14978</strain>
    </source>
</reference>
<evidence type="ECO:0000313" key="1">
    <source>
        <dbReference type="EMBL" id="EMA64348.1"/>
    </source>
</evidence>
<accession>M0P3E8</accession>